<feature type="region of interest" description="Disordered" evidence="1">
    <location>
        <begin position="191"/>
        <end position="238"/>
    </location>
</feature>
<accession>A0A1U9Z590</accession>
<sequence>MNRHWEDNRVRLMNSEVPRKADNAQVVQTLNQAPESVLLVNAAGVIELANEAAITFFQPDDKARDLSGTRLASLFDIHGAARIDLALARVLGDEPGNRLEEVRADLAAAPARVVNLSLARMRHRDGVCVVATPIAATAPARQPSMPRADDPDFGREQTARESARPEPSPQSQKAAPLANHMPWNNHARRVAAAQGTQSLQQGWAEDGRSVSGQILPAGEPAKPVRNGEAEGTDDRVADNADSAVRKNHSDGPGDVANRVSWAPGRRDIYAEFESVKDERERSHELPLISPAKCLSAAVDRHRGEAISESLLLVTEIGDGERHVRIDEDTLTAMFAYLVERAIAVSPPYCEARITLSPQGHEGFIARFVDIGRGLSEQELDAVFRQPELALGISHTGLVEAQKRAAALGLGFSISSAISSGTTVEVTCDA</sequence>
<evidence type="ECO:0000256" key="1">
    <source>
        <dbReference type="SAM" id="MobiDB-lite"/>
    </source>
</evidence>
<dbReference type="Proteomes" id="UP000191135">
    <property type="component" value="Chromosome"/>
</dbReference>
<feature type="region of interest" description="Disordered" evidence="1">
    <location>
        <begin position="138"/>
        <end position="176"/>
    </location>
</feature>
<feature type="compositionally biased region" description="Basic and acidic residues" evidence="1">
    <location>
        <begin position="225"/>
        <end position="238"/>
    </location>
</feature>
<protein>
    <recommendedName>
        <fullName evidence="4">PAS domain-containing protein</fullName>
    </recommendedName>
</protein>
<gene>
    <name evidence="2" type="ORF">Mame_03533</name>
</gene>
<evidence type="ECO:0000313" key="3">
    <source>
        <dbReference type="Proteomes" id="UP000191135"/>
    </source>
</evidence>
<dbReference type="STRING" id="1122214.Mame_03533"/>
<dbReference type="KEGG" id="mmed:Mame_03533"/>
<organism evidence="2 3">
    <name type="scientific">Martelella mediterranea DSM 17316</name>
    <dbReference type="NCBI Taxonomy" id="1122214"/>
    <lineage>
        <taxon>Bacteria</taxon>
        <taxon>Pseudomonadati</taxon>
        <taxon>Pseudomonadota</taxon>
        <taxon>Alphaproteobacteria</taxon>
        <taxon>Hyphomicrobiales</taxon>
        <taxon>Aurantimonadaceae</taxon>
        <taxon>Martelella</taxon>
    </lineage>
</organism>
<dbReference type="RefSeq" id="WP_155122139.1">
    <property type="nucleotide sequence ID" value="NZ_AQWH01000025.1"/>
</dbReference>
<evidence type="ECO:0000313" key="2">
    <source>
        <dbReference type="EMBL" id="AQZ52838.1"/>
    </source>
</evidence>
<proteinExistence type="predicted"/>
<dbReference type="EMBL" id="CP020330">
    <property type="protein sequence ID" value="AQZ52838.1"/>
    <property type="molecule type" value="Genomic_DNA"/>
</dbReference>
<name>A0A1U9Z590_9HYPH</name>
<dbReference type="SUPFAM" id="SSF55874">
    <property type="entry name" value="ATPase domain of HSP90 chaperone/DNA topoisomerase II/histidine kinase"/>
    <property type="match status" value="1"/>
</dbReference>
<keyword evidence="3" id="KW-1185">Reference proteome</keyword>
<dbReference type="OrthoDB" id="7916049at2"/>
<feature type="compositionally biased region" description="Basic and acidic residues" evidence="1">
    <location>
        <begin position="147"/>
        <end position="164"/>
    </location>
</feature>
<dbReference type="AlphaFoldDB" id="A0A1U9Z590"/>
<dbReference type="InterPro" id="IPR036890">
    <property type="entry name" value="HATPase_C_sf"/>
</dbReference>
<reference evidence="2 3" key="1">
    <citation type="submission" date="2017-03" db="EMBL/GenBank/DDBJ databases">
        <title>Foreign affairs: Plasmid Transfer between Roseobacters and Rhizobia.</title>
        <authorList>
            <person name="Bartling P."/>
            <person name="Bunk B."/>
            <person name="Overmann J."/>
            <person name="Brinkmann H."/>
            <person name="Petersen J."/>
        </authorList>
    </citation>
    <scope>NUCLEOTIDE SEQUENCE [LARGE SCALE GENOMIC DNA]</scope>
    <source>
        <strain evidence="2 3">MACL11</strain>
    </source>
</reference>
<dbReference type="Gene3D" id="3.30.565.10">
    <property type="entry name" value="Histidine kinase-like ATPase, C-terminal domain"/>
    <property type="match status" value="1"/>
</dbReference>
<evidence type="ECO:0008006" key="4">
    <source>
        <dbReference type="Google" id="ProtNLM"/>
    </source>
</evidence>